<reference evidence="3 4" key="3">
    <citation type="journal article" date="2015" name="Genome Announc.">
        <title>Draft Genome Sequence of the Archiascomycetous Yeast Saitoella complicata.</title>
        <authorList>
            <person name="Yamauchi K."/>
            <person name="Kondo S."/>
            <person name="Hamamoto M."/>
            <person name="Takahashi Y."/>
            <person name="Ogura Y."/>
            <person name="Hayashi T."/>
            <person name="Nishida H."/>
        </authorList>
    </citation>
    <scope>NUCLEOTIDE SEQUENCE [LARGE SCALE GENOMIC DNA]</scope>
    <source>
        <strain evidence="3 4">NRRL Y-17804</strain>
    </source>
</reference>
<dbReference type="EMBL" id="BACD03000036">
    <property type="protein sequence ID" value="GAO50718.1"/>
    <property type="molecule type" value="Genomic_DNA"/>
</dbReference>
<feature type="region of interest" description="Disordered" evidence="1">
    <location>
        <begin position="525"/>
        <end position="563"/>
    </location>
</feature>
<dbReference type="Pfam" id="PF13915">
    <property type="entry name" value="DUF4210"/>
    <property type="match status" value="1"/>
</dbReference>
<gene>
    <name evidence="3" type="ORF">G7K_4839-t1</name>
</gene>
<name>A0A0E9NLP4_SAICN</name>
<reference evidence="3 4" key="2">
    <citation type="journal article" date="2014" name="J. Gen. Appl. Microbiol.">
        <title>The early diverging ascomycetous budding yeast Saitoella complicata has three histone deacetylases belonging to the Clr6, Hos2, and Rpd3 lineages.</title>
        <authorList>
            <person name="Nishida H."/>
            <person name="Matsumoto T."/>
            <person name="Kondo S."/>
            <person name="Hamamoto M."/>
            <person name="Yoshikawa H."/>
        </authorList>
    </citation>
    <scope>NUCLEOTIDE SEQUENCE [LARGE SCALE GENOMIC DNA]</scope>
    <source>
        <strain evidence="3 4">NRRL Y-17804</strain>
    </source>
</reference>
<dbReference type="InterPro" id="IPR033473">
    <property type="entry name" value="Atos-like_C"/>
</dbReference>
<feature type="region of interest" description="Disordered" evidence="1">
    <location>
        <begin position="122"/>
        <end position="154"/>
    </location>
</feature>
<organism evidence="3 4">
    <name type="scientific">Saitoella complicata (strain BCRC 22490 / CBS 7301 / JCM 7358 / NBRC 10748 / NRRL Y-17804)</name>
    <dbReference type="NCBI Taxonomy" id="698492"/>
    <lineage>
        <taxon>Eukaryota</taxon>
        <taxon>Fungi</taxon>
        <taxon>Dikarya</taxon>
        <taxon>Ascomycota</taxon>
        <taxon>Taphrinomycotina</taxon>
        <taxon>Taphrinomycotina incertae sedis</taxon>
        <taxon>Saitoella</taxon>
    </lineage>
</organism>
<dbReference type="Pfam" id="PF13889">
    <property type="entry name" value="Chromosome_seg"/>
    <property type="match status" value="1"/>
</dbReference>
<feature type="compositionally biased region" description="Basic and acidic residues" evidence="1">
    <location>
        <begin position="122"/>
        <end position="135"/>
    </location>
</feature>
<dbReference type="InterPro" id="IPR051506">
    <property type="entry name" value="ATOS_Transcription_Regulators"/>
</dbReference>
<evidence type="ECO:0000256" key="1">
    <source>
        <dbReference type="SAM" id="MobiDB-lite"/>
    </source>
</evidence>
<feature type="compositionally biased region" description="Polar residues" evidence="1">
    <location>
        <begin position="530"/>
        <end position="563"/>
    </location>
</feature>
<dbReference type="InterPro" id="IPR025261">
    <property type="entry name" value="Atos-like_cons_dom"/>
</dbReference>
<comment type="caution">
    <text evidence="3">The sequence shown here is derived from an EMBL/GenBank/DDBJ whole genome shotgun (WGS) entry which is preliminary data.</text>
</comment>
<dbReference type="Proteomes" id="UP000033140">
    <property type="component" value="Unassembled WGS sequence"/>
</dbReference>
<keyword evidence="4" id="KW-1185">Reference proteome</keyword>
<accession>A0A0E9NLP4</accession>
<evidence type="ECO:0000313" key="4">
    <source>
        <dbReference type="Proteomes" id="UP000033140"/>
    </source>
</evidence>
<reference evidence="3 4" key="1">
    <citation type="journal article" date="2011" name="J. Gen. Appl. Microbiol.">
        <title>Draft genome sequencing of the enigmatic yeast Saitoella complicata.</title>
        <authorList>
            <person name="Nishida H."/>
            <person name="Hamamoto M."/>
            <person name="Sugiyama J."/>
        </authorList>
    </citation>
    <scope>NUCLEOTIDE SEQUENCE [LARGE SCALE GENOMIC DNA]</scope>
    <source>
        <strain evidence="3 4">NRRL Y-17804</strain>
    </source>
</reference>
<dbReference type="PANTHER" id="PTHR13199">
    <property type="entry name" value="GH03947P"/>
    <property type="match status" value="1"/>
</dbReference>
<feature type="domain" description="Atos-like conserved" evidence="2">
    <location>
        <begin position="289"/>
        <end position="355"/>
    </location>
</feature>
<dbReference type="AlphaFoldDB" id="A0A0E9NLP4"/>
<dbReference type="SMART" id="SM01177">
    <property type="entry name" value="DUF4210"/>
    <property type="match status" value="1"/>
</dbReference>
<evidence type="ECO:0000259" key="2">
    <source>
        <dbReference type="SMART" id="SM01177"/>
    </source>
</evidence>
<sequence>MDRTSCAFHPALFQCMPSFTCSCPPNTPTTEQPSPLFPRQHRCHNETPAADGLLAFEGPAGSEEATRKALLWLEQRLYSMPIVRGFDVSDDSNVEGDHVEKPHELPAMHARNDLISRIKAEQVTRTRSRSPDRHATISPPEHVQQPFSDPLPEREHYRRPSQYLSTTPPLSRPQHTVVSPSFQHRSSISQYYPKPPTSPLVHATTSAYGSEGSDPIDIGSSADTFELGSPRLPYHSSHRPSHSYRPHSLVGSLGFSYSASPGNGLPMARSGRRTSATALNHHHELFGSFVGSYEESILSGRMSTLPSKPLNFIAQIGVLGLGKCKSSLRCPPHVTIPFPAYFYTVPECEGPSPYVGQVDIEAALTDKKKFPGGYRIPPRGQLQIVIKNANNTAVKLFLVPYDVTDMPPGTRTFLRQKHYSKTNPIDDALASSSNNASLKPDQDKETLRYALHLHICSPSKDKFYLYKNIRVVFANRVPDGKEKLRVEVQYSQPKYTKWVQGDYGKRVGLMKELQERNRPVLHVDTKGANCESNSPADMGWSNYSPTRVVPSPTSATTGRSTPESMLAVKLKGLDVGSGVDEQSR</sequence>
<dbReference type="PROSITE" id="PS51257">
    <property type="entry name" value="PROKAR_LIPOPROTEIN"/>
    <property type="match status" value="1"/>
</dbReference>
<proteinExistence type="predicted"/>
<protein>
    <recommendedName>
        <fullName evidence="2">Atos-like conserved domain-containing protein</fullName>
    </recommendedName>
</protein>
<dbReference type="PANTHER" id="PTHR13199:SF11">
    <property type="entry name" value="PROTEIN ATOSSA"/>
    <property type="match status" value="1"/>
</dbReference>
<evidence type="ECO:0000313" key="3">
    <source>
        <dbReference type="EMBL" id="GAO50718.1"/>
    </source>
</evidence>